<dbReference type="InterPro" id="IPR041413">
    <property type="entry name" value="MLTR_LBD"/>
</dbReference>
<dbReference type="SMART" id="SM00530">
    <property type="entry name" value="HTH_XRE"/>
    <property type="match status" value="1"/>
</dbReference>
<protein>
    <submittedName>
        <fullName evidence="2">Helix-turn-helix domain-containing protein</fullName>
    </submittedName>
</protein>
<dbReference type="InterPro" id="IPR001387">
    <property type="entry name" value="Cro/C1-type_HTH"/>
</dbReference>
<dbReference type="STRING" id="745366.GA0070213_12043"/>
<evidence type="ECO:0000313" key="3">
    <source>
        <dbReference type="Proteomes" id="UP000199360"/>
    </source>
</evidence>
<dbReference type="EMBL" id="FMDM01000020">
    <property type="protein sequence ID" value="SCG78157.1"/>
    <property type="molecule type" value="Genomic_DNA"/>
</dbReference>
<evidence type="ECO:0000259" key="1">
    <source>
        <dbReference type="PROSITE" id="PS50943"/>
    </source>
</evidence>
<keyword evidence="3" id="KW-1185">Reference proteome</keyword>
<dbReference type="SUPFAM" id="SSF47413">
    <property type="entry name" value="lambda repressor-like DNA-binding domains"/>
    <property type="match status" value="1"/>
</dbReference>
<dbReference type="Pfam" id="PF17765">
    <property type="entry name" value="MLTR_LBD"/>
    <property type="match status" value="1"/>
</dbReference>
<sequence>MTAATHPAGAASAGEALRRWRELRRLSQLELSIRAEVSTRHLSFVETGRSRPSREMVLRLADPLDLPLRERNRLLLAAGYAPAYPETALAAPRLAAVRAAVRRVLAGHEPYPAAVIDRGWHLVDANDSLTVLTERVAPDLLAGRVNVLRVSLHPDGLAPHIANLAEWRGHLLHRLARQVELTGDEELAALEEELRGYPGAGRDRSAEVPGPDGIVVPLRLRHDGGELCFLSTVATFGTPLDVTVAELSIESFYPADERTAAVLRKRAGS</sequence>
<dbReference type="PANTHER" id="PTHR35010:SF4">
    <property type="entry name" value="BLL5781 PROTEIN"/>
    <property type="match status" value="1"/>
</dbReference>
<dbReference type="Pfam" id="PF13560">
    <property type="entry name" value="HTH_31"/>
    <property type="match status" value="1"/>
</dbReference>
<dbReference type="AlphaFoldDB" id="A0A1C5K619"/>
<dbReference type="OrthoDB" id="2959414at2"/>
<accession>A0A1C5K619</accession>
<feature type="domain" description="HTH cro/C1-type" evidence="1">
    <location>
        <begin position="17"/>
        <end position="71"/>
    </location>
</feature>
<dbReference type="InterPro" id="IPR010982">
    <property type="entry name" value="Lambda_DNA-bd_dom_sf"/>
</dbReference>
<dbReference type="Gene3D" id="1.10.260.40">
    <property type="entry name" value="lambda repressor-like DNA-binding domains"/>
    <property type="match status" value="1"/>
</dbReference>
<evidence type="ECO:0000313" key="2">
    <source>
        <dbReference type="EMBL" id="SCG78157.1"/>
    </source>
</evidence>
<organism evidence="2 3">
    <name type="scientific">Micromonospora humi</name>
    <dbReference type="NCBI Taxonomy" id="745366"/>
    <lineage>
        <taxon>Bacteria</taxon>
        <taxon>Bacillati</taxon>
        <taxon>Actinomycetota</taxon>
        <taxon>Actinomycetes</taxon>
        <taxon>Micromonosporales</taxon>
        <taxon>Micromonosporaceae</taxon>
        <taxon>Micromonospora</taxon>
    </lineage>
</organism>
<dbReference type="CDD" id="cd00093">
    <property type="entry name" value="HTH_XRE"/>
    <property type="match status" value="1"/>
</dbReference>
<dbReference type="GO" id="GO:0003677">
    <property type="term" value="F:DNA binding"/>
    <property type="evidence" value="ECO:0007669"/>
    <property type="project" value="InterPro"/>
</dbReference>
<dbReference type="PROSITE" id="PS50943">
    <property type="entry name" value="HTH_CROC1"/>
    <property type="match status" value="1"/>
</dbReference>
<proteinExistence type="predicted"/>
<reference evidence="3" key="1">
    <citation type="submission" date="2016-06" db="EMBL/GenBank/DDBJ databases">
        <authorList>
            <person name="Varghese N."/>
            <person name="Submissions Spin"/>
        </authorList>
    </citation>
    <scope>NUCLEOTIDE SEQUENCE [LARGE SCALE GENOMIC DNA]</scope>
    <source>
        <strain evidence="3">DSM 45647</strain>
    </source>
</reference>
<name>A0A1C5K619_9ACTN</name>
<dbReference type="RefSeq" id="WP_091071255.1">
    <property type="nucleotide sequence ID" value="NZ_FMDM01000020.1"/>
</dbReference>
<gene>
    <name evidence="2" type="ORF">GA0070213_12043</name>
</gene>
<dbReference type="Gene3D" id="3.30.450.180">
    <property type="match status" value="1"/>
</dbReference>
<dbReference type="PANTHER" id="PTHR35010">
    <property type="entry name" value="BLL4672 PROTEIN-RELATED"/>
    <property type="match status" value="1"/>
</dbReference>
<dbReference type="Proteomes" id="UP000199360">
    <property type="component" value="Unassembled WGS sequence"/>
</dbReference>